<name>A0A2M9ZRF5_9LEPT</name>
<dbReference type="Gene3D" id="1.10.10.10">
    <property type="entry name" value="Winged helix-like DNA-binding domain superfamily/Winged helix DNA-binding domain"/>
    <property type="match status" value="1"/>
</dbReference>
<evidence type="ECO:0000259" key="4">
    <source>
        <dbReference type="PROSITE" id="PS50995"/>
    </source>
</evidence>
<comment type="caution">
    <text evidence="6">The sequence shown here is derived from an EMBL/GenBank/DDBJ whole genome shotgun (WGS) entry which is preliminary data.</text>
</comment>
<dbReference type="InterPro" id="IPR036388">
    <property type="entry name" value="WH-like_DNA-bd_sf"/>
</dbReference>
<dbReference type="Pfam" id="PF12802">
    <property type="entry name" value="MarR_2"/>
    <property type="match status" value="1"/>
</dbReference>
<dbReference type="OrthoDB" id="9799663at2"/>
<dbReference type="Proteomes" id="UP000231962">
    <property type="component" value="Unassembled WGS sequence"/>
</dbReference>
<keyword evidence="7" id="KW-1185">Reference proteome</keyword>
<dbReference type="GO" id="GO:0003677">
    <property type="term" value="F:DNA binding"/>
    <property type="evidence" value="ECO:0007669"/>
    <property type="project" value="UniProtKB-KW"/>
</dbReference>
<keyword evidence="2" id="KW-0238">DNA-binding</keyword>
<dbReference type="PRINTS" id="PR00598">
    <property type="entry name" value="HTHMARR"/>
</dbReference>
<dbReference type="AlphaFoldDB" id="A0A2M9ZRF5"/>
<reference evidence="7 8" key="1">
    <citation type="submission" date="2017-07" db="EMBL/GenBank/DDBJ databases">
        <title>Leptospira spp. isolated from tropical soils.</title>
        <authorList>
            <person name="Thibeaux R."/>
            <person name="Iraola G."/>
            <person name="Ferres I."/>
            <person name="Bierque E."/>
            <person name="Girault D."/>
            <person name="Soupe-Gilbert M.-E."/>
            <person name="Picardeau M."/>
            <person name="Goarant C."/>
        </authorList>
    </citation>
    <scope>NUCLEOTIDE SEQUENCE [LARGE SCALE GENOMIC DNA]</scope>
    <source>
        <strain evidence="6 8">FH1-B-B1</strain>
        <strain evidence="5 7">FH1-B-C1</strain>
    </source>
</reference>
<accession>A0A2M9ZRF5</accession>
<evidence type="ECO:0000256" key="1">
    <source>
        <dbReference type="ARBA" id="ARBA00023015"/>
    </source>
</evidence>
<keyword evidence="1" id="KW-0805">Transcription regulation</keyword>
<dbReference type="Proteomes" id="UP000231990">
    <property type="component" value="Unassembled WGS sequence"/>
</dbReference>
<dbReference type="EMBL" id="NPDY01000001">
    <property type="protein sequence ID" value="PJZ71135.1"/>
    <property type="molecule type" value="Genomic_DNA"/>
</dbReference>
<proteinExistence type="predicted"/>
<evidence type="ECO:0000313" key="5">
    <source>
        <dbReference type="EMBL" id="PJZ71135.1"/>
    </source>
</evidence>
<keyword evidence="3" id="KW-0804">Transcription</keyword>
<sequence length="141" mass="15775">MKADYVIHLLSRTRDRIQKHLTVEMERQGIQDIAPAHGGVLFALSKSGPVTMSDLADALDRTNSTITTLLDKMESLGYVKRRQSIEDERVFLAELTEKGKAATNAVTKASRKTLSALFKGFSNPEKEEFMRLLSIIHSNLN</sequence>
<dbReference type="EMBL" id="NPDZ01000001">
    <property type="protein sequence ID" value="PJZ74667.1"/>
    <property type="molecule type" value="Genomic_DNA"/>
</dbReference>
<dbReference type="PROSITE" id="PS50995">
    <property type="entry name" value="HTH_MARR_2"/>
    <property type="match status" value="1"/>
</dbReference>
<protein>
    <submittedName>
        <fullName evidence="6">MarR family transcriptional regulator</fullName>
    </submittedName>
</protein>
<evidence type="ECO:0000313" key="7">
    <source>
        <dbReference type="Proteomes" id="UP000231962"/>
    </source>
</evidence>
<dbReference type="SUPFAM" id="SSF46785">
    <property type="entry name" value="Winged helix' DNA-binding domain"/>
    <property type="match status" value="1"/>
</dbReference>
<dbReference type="InterPro" id="IPR036390">
    <property type="entry name" value="WH_DNA-bd_sf"/>
</dbReference>
<dbReference type="GO" id="GO:0003700">
    <property type="term" value="F:DNA-binding transcription factor activity"/>
    <property type="evidence" value="ECO:0007669"/>
    <property type="project" value="InterPro"/>
</dbReference>
<organism evidence="6 8">
    <name type="scientific">Leptospira perolatii</name>
    <dbReference type="NCBI Taxonomy" id="2023191"/>
    <lineage>
        <taxon>Bacteria</taxon>
        <taxon>Pseudomonadati</taxon>
        <taxon>Spirochaetota</taxon>
        <taxon>Spirochaetia</taxon>
        <taxon>Leptospirales</taxon>
        <taxon>Leptospiraceae</taxon>
        <taxon>Leptospira</taxon>
    </lineage>
</organism>
<dbReference type="RefSeq" id="WP_100712077.1">
    <property type="nucleotide sequence ID" value="NZ_NPDY01000001.1"/>
</dbReference>
<feature type="domain" description="HTH marR-type" evidence="4">
    <location>
        <begin position="3"/>
        <end position="138"/>
    </location>
</feature>
<dbReference type="InterPro" id="IPR000835">
    <property type="entry name" value="HTH_MarR-typ"/>
</dbReference>
<evidence type="ECO:0000313" key="6">
    <source>
        <dbReference type="EMBL" id="PJZ74667.1"/>
    </source>
</evidence>
<dbReference type="SMART" id="SM00347">
    <property type="entry name" value="HTH_MARR"/>
    <property type="match status" value="1"/>
</dbReference>
<evidence type="ECO:0000256" key="3">
    <source>
        <dbReference type="ARBA" id="ARBA00023163"/>
    </source>
</evidence>
<gene>
    <name evidence="5" type="ORF">CH360_01040</name>
    <name evidence="6" type="ORF">CH373_01040</name>
</gene>
<dbReference type="PANTHER" id="PTHR42756">
    <property type="entry name" value="TRANSCRIPTIONAL REGULATOR, MARR"/>
    <property type="match status" value="1"/>
</dbReference>
<dbReference type="PANTHER" id="PTHR42756:SF1">
    <property type="entry name" value="TRANSCRIPTIONAL REPRESSOR OF EMRAB OPERON"/>
    <property type="match status" value="1"/>
</dbReference>
<evidence type="ECO:0000313" key="8">
    <source>
        <dbReference type="Proteomes" id="UP000231990"/>
    </source>
</evidence>
<evidence type="ECO:0000256" key="2">
    <source>
        <dbReference type="ARBA" id="ARBA00023125"/>
    </source>
</evidence>